<evidence type="ECO:0000313" key="1">
    <source>
        <dbReference type="EMBL" id="MED1203103.1"/>
    </source>
</evidence>
<dbReference type="EMBL" id="JARMAB010000011">
    <property type="protein sequence ID" value="MED1203103.1"/>
    <property type="molecule type" value="Genomic_DNA"/>
</dbReference>
<proteinExistence type="predicted"/>
<organism evidence="1 2">
    <name type="scientific">Heyndrickxia acidicola</name>
    <dbReference type="NCBI Taxonomy" id="209389"/>
    <lineage>
        <taxon>Bacteria</taxon>
        <taxon>Bacillati</taxon>
        <taxon>Bacillota</taxon>
        <taxon>Bacilli</taxon>
        <taxon>Bacillales</taxon>
        <taxon>Bacillaceae</taxon>
        <taxon>Heyndrickxia</taxon>
    </lineage>
</organism>
<dbReference type="GO" id="GO:0016787">
    <property type="term" value="F:hydrolase activity"/>
    <property type="evidence" value="ECO:0007669"/>
    <property type="project" value="UniProtKB-KW"/>
</dbReference>
<sequence length="109" mass="13035">MEDEKKVYFIEIASGEISRRSTDSPWNFQIEATDDEITQLREVFQQNYEAEWEGFFRAHVPFIEYHYDRVNDVYDQNMMKAYSMIYNLGNLEAKKHIENMGILSSFTTK</sequence>
<evidence type="ECO:0000313" key="2">
    <source>
        <dbReference type="Proteomes" id="UP001341444"/>
    </source>
</evidence>
<dbReference type="RefSeq" id="WP_066269961.1">
    <property type="nucleotide sequence ID" value="NZ_JARMAB010000011.1"/>
</dbReference>
<comment type="caution">
    <text evidence="1">The sequence shown here is derived from an EMBL/GenBank/DDBJ whole genome shotgun (WGS) entry which is preliminary data.</text>
</comment>
<keyword evidence="1" id="KW-0378">Hydrolase</keyword>
<protein>
    <submittedName>
        <fullName evidence="1">Hydrolase</fullName>
    </submittedName>
</protein>
<accession>A0ABU6MFA7</accession>
<name>A0ABU6MFA7_9BACI</name>
<dbReference type="Proteomes" id="UP001341444">
    <property type="component" value="Unassembled WGS sequence"/>
</dbReference>
<keyword evidence="2" id="KW-1185">Reference proteome</keyword>
<gene>
    <name evidence="1" type="ORF">P4T90_08420</name>
</gene>
<reference evidence="1 2" key="1">
    <citation type="submission" date="2023-03" db="EMBL/GenBank/DDBJ databases">
        <title>Bacillus Genome Sequencing.</title>
        <authorList>
            <person name="Dunlap C."/>
        </authorList>
    </citation>
    <scope>NUCLEOTIDE SEQUENCE [LARGE SCALE GENOMIC DNA]</scope>
    <source>
        <strain evidence="1 2">B-23453</strain>
    </source>
</reference>